<dbReference type="Pfam" id="PF17048">
    <property type="entry name" value="Ceramidse_alk_C"/>
    <property type="match status" value="1"/>
</dbReference>
<evidence type="ECO:0000313" key="2">
    <source>
        <dbReference type="EMBL" id="KAH6822060.1"/>
    </source>
</evidence>
<protein>
    <submittedName>
        <fullName evidence="2">Neutral/alkaline non-lysosomal ceramidase</fullName>
    </submittedName>
</protein>
<name>A0AAD4IVQ2_PERFH</name>
<dbReference type="AlphaFoldDB" id="A0AAD4IVQ2"/>
<dbReference type="GO" id="GO:0017040">
    <property type="term" value="F:N-acylsphingosine amidohydrolase activity"/>
    <property type="evidence" value="ECO:0007669"/>
    <property type="project" value="InterPro"/>
</dbReference>
<keyword evidence="3" id="KW-1185">Reference proteome</keyword>
<accession>A0AAD4IVQ2</accession>
<sequence length="104" mass="11282">MMDQQFLTYGSVRPFQGASTLYGPHTLSAYIQEFQLLATALINGKPVESGPQPPDLLDKQISLLTPVVMDATPIGVKFGDVSVDVPKNAVFKRGDKEIEISCEA</sequence>
<dbReference type="GO" id="GO:0046514">
    <property type="term" value="P:ceramide catabolic process"/>
    <property type="evidence" value="ECO:0007669"/>
    <property type="project" value="InterPro"/>
</dbReference>
<dbReference type="InterPro" id="IPR006823">
    <property type="entry name" value="Ceramidase_alk"/>
</dbReference>
<dbReference type="InterPro" id="IPR031331">
    <property type="entry name" value="NEUT/ALK_ceramidase_C"/>
</dbReference>
<proteinExistence type="predicted"/>
<gene>
    <name evidence="2" type="ORF">C2S53_015848</name>
</gene>
<dbReference type="GO" id="GO:0005576">
    <property type="term" value="C:extracellular region"/>
    <property type="evidence" value="ECO:0007669"/>
    <property type="project" value="TreeGrafter"/>
</dbReference>
<dbReference type="EMBL" id="SDAM02001747">
    <property type="protein sequence ID" value="KAH6822060.1"/>
    <property type="molecule type" value="Genomic_DNA"/>
</dbReference>
<feature type="domain" description="Neutral/alkaline non-lysosomal ceramidase C-terminal" evidence="1">
    <location>
        <begin position="35"/>
        <end position="96"/>
    </location>
</feature>
<reference evidence="2 3" key="1">
    <citation type="journal article" date="2021" name="Nat. Commun.">
        <title>Incipient diploidization of the medicinal plant Perilla within 10,000 years.</title>
        <authorList>
            <person name="Zhang Y."/>
            <person name="Shen Q."/>
            <person name="Leng L."/>
            <person name="Zhang D."/>
            <person name="Chen S."/>
            <person name="Shi Y."/>
            <person name="Ning Z."/>
            <person name="Chen S."/>
        </authorList>
    </citation>
    <scope>NUCLEOTIDE SEQUENCE [LARGE SCALE GENOMIC DNA]</scope>
    <source>
        <strain evidence="3">cv. PC099</strain>
    </source>
</reference>
<dbReference type="GO" id="GO:0042759">
    <property type="term" value="P:long-chain fatty acid biosynthetic process"/>
    <property type="evidence" value="ECO:0007669"/>
    <property type="project" value="TreeGrafter"/>
</dbReference>
<dbReference type="PANTHER" id="PTHR12670:SF1">
    <property type="entry name" value="NEUTRAL CERAMIDASE"/>
    <property type="match status" value="1"/>
</dbReference>
<comment type="caution">
    <text evidence="2">The sequence shown here is derived from an EMBL/GenBank/DDBJ whole genome shotgun (WGS) entry which is preliminary data.</text>
</comment>
<dbReference type="GO" id="GO:0016020">
    <property type="term" value="C:membrane"/>
    <property type="evidence" value="ECO:0007669"/>
    <property type="project" value="GOC"/>
</dbReference>
<dbReference type="GO" id="GO:0046512">
    <property type="term" value="P:sphingosine biosynthetic process"/>
    <property type="evidence" value="ECO:0007669"/>
    <property type="project" value="TreeGrafter"/>
</dbReference>
<organism evidence="2 3">
    <name type="scientific">Perilla frutescens var. hirtella</name>
    <name type="common">Perilla citriodora</name>
    <name type="synonym">Perilla setoyensis</name>
    <dbReference type="NCBI Taxonomy" id="608512"/>
    <lineage>
        <taxon>Eukaryota</taxon>
        <taxon>Viridiplantae</taxon>
        <taxon>Streptophyta</taxon>
        <taxon>Embryophyta</taxon>
        <taxon>Tracheophyta</taxon>
        <taxon>Spermatophyta</taxon>
        <taxon>Magnoliopsida</taxon>
        <taxon>eudicotyledons</taxon>
        <taxon>Gunneridae</taxon>
        <taxon>Pentapetalae</taxon>
        <taxon>asterids</taxon>
        <taxon>lamiids</taxon>
        <taxon>Lamiales</taxon>
        <taxon>Lamiaceae</taxon>
        <taxon>Nepetoideae</taxon>
        <taxon>Elsholtzieae</taxon>
        <taxon>Perilla</taxon>
    </lineage>
</organism>
<dbReference type="Proteomes" id="UP001190926">
    <property type="component" value="Unassembled WGS sequence"/>
</dbReference>
<evidence type="ECO:0000259" key="1">
    <source>
        <dbReference type="Pfam" id="PF17048"/>
    </source>
</evidence>
<dbReference type="PANTHER" id="PTHR12670">
    <property type="entry name" value="CERAMIDASE"/>
    <property type="match status" value="1"/>
</dbReference>
<evidence type="ECO:0000313" key="3">
    <source>
        <dbReference type="Proteomes" id="UP001190926"/>
    </source>
</evidence>